<feature type="binding site" evidence="6">
    <location>
        <position position="179"/>
    </location>
    <ligand>
        <name>ATP</name>
        <dbReference type="ChEBI" id="CHEBI:30616"/>
    </ligand>
</feature>
<dbReference type="AlphaFoldDB" id="A0AAV8WSD3"/>
<evidence type="ECO:0000256" key="4">
    <source>
        <dbReference type="ARBA" id="ARBA00022777"/>
    </source>
</evidence>
<dbReference type="PANTHER" id="PTHR22974">
    <property type="entry name" value="MIXED LINEAGE PROTEIN KINASE"/>
    <property type="match status" value="1"/>
</dbReference>
<feature type="domain" description="Protein kinase" evidence="7">
    <location>
        <begin position="150"/>
        <end position="409"/>
    </location>
</feature>
<dbReference type="Gene3D" id="1.10.510.10">
    <property type="entry name" value="Transferase(Phosphotransferase) domain 1"/>
    <property type="match status" value="1"/>
</dbReference>
<keyword evidence="3 6" id="KW-0547">Nucleotide-binding</keyword>
<dbReference type="GO" id="GO:0033316">
    <property type="term" value="P:meiotic spindle assembly checkpoint signaling"/>
    <property type="evidence" value="ECO:0007669"/>
    <property type="project" value="TreeGrafter"/>
</dbReference>
<dbReference type="Pfam" id="PF00069">
    <property type="entry name" value="Pkinase"/>
    <property type="match status" value="1"/>
</dbReference>
<dbReference type="GO" id="GO:0007094">
    <property type="term" value="P:mitotic spindle assembly checkpoint signaling"/>
    <property type="evidence" value="ECO:0007669"/>
    <property type="project" value="TreeGrafter"/>
</dbReference>
<evidence type="ECO:0000259" key="7">
    <source>
        <dbReference type="PROSITE" id="PS50011"/>
    </source>
</evidence>
<keyword evidence="2" id="KW-0808">Transferase</keyword>
<accession>A0AAV8WSD3</accession>
<dbReference type="Proteomes" id="UP001162156">
    <property type="component" value="Unassembled WGS sequence"/>
</dbReference>
<dbReference type="GO" id="GO:0000776">
    <property type="term" value="C:kinetochore"/>
    <property type="evidence" value="ECO:0007669"/>
    <property type="project" value="TreeGrafter"/>
</dbReference>
<dbReference type="PROSITE" id="PS00107">
    <property type="entry name" value="PROTEIN_KINASE_ATP"/>
    <property type="match status" value="1"/>
</dbReference>
<protein>
    <recommendedName>
        <fullName evidence="7">Protein kinase domain-containing protein</fullName>
    </recommendedName>
</protein>
<dbReference type="FunFam" id="3.30.200.20:FF:000131">
    <property type="entry name" value="Dual specificity protein kinase TTK"/>
    <property type="match status" value="1"/>
</dbReference>
<dbReference type="InterPro" id="IPR017441">
    <property type="entry name" value="Protein_kinase_ATP_BS"/>
</dbReference>
<dbReference type="GO" id="GO:0007059">
    <property type="term" value="P:chromosome segregation"/>
    <property type="evidence" value="ECO:0007669"/>
    <property type="project" value="TreeGrafter"/>
</dbReference>
<dbReference type="SMART" id="SM00220">
    <property type="entry name" value="S_TKc"/>
    <property type="match status" value="1"/>
</dbReference>
<dbReference type="GO" id="GO:0034501">
    <property type="term" value="P:protein localization to kinetochore"/>
    <property type="evidence" value="ECO:0007669"/>
    <property type="project" value="TreeGrafter"/>
</dbReference>
<evidence type="ECO:0000256" key="6">
    <source>
        <dbReference type="PROSITE-ProRule" id="PRU10141"/>
    </source>
</evidence>
<sequence>MKTSISVVPEANENNIHYGKKNDSFDLDFSALTISTPVKEKENGNKALKVVKPDHTTKEQFEFVTPKVNNVVHKTQSSLTKKPCFRTPINSFNISTRKILTPSINIINKHPSPILIKDDLVHRNEEKHFSPVDNLRDDKFNIIKVNDIEYIILNMLGRGGSSEVFQCYNVDNQSHVAIKCVSLENSLTASSYINEVKLLHQLQKCDKIIKMHDYELLESQKKLLVVLEKGGEDLSTILKCLATQTSHIPMYMLLFYWMEMLYAVKQIHSYGVIHSDLKPSNFLKADGGLKLIDFGIASTVQTDMTSVIKTTAGGSCNYISPEALNNDSAASAGNQNSNNSRYKLHYKSDVWSLGCILYQFVYRRTPFQHISQLWPKLAAIMNPEHKIEYPEAQWVSPKIISTIKKMFAI</sequence>
<comment type="caution">
    <text evidence="8">The sequence shown here is derived from an EMBL/GenBank/DDBJ whole genome shotgun (WGS) entry which is preliminary data.</text>
</comment>
<organism evidence="8 9">
    <name type="scientific">Rhamnusium bicolor</name>
    <dbReference type="NCBI Taxonomy" id="1586634"/>
    <lineage>
        <taxon>Eukaryota</taxon>
        <taxon>Metazoa</taxon>
        <taxon>Ecdysozoa</taxon>
        <taxon>Arthropoda</taxon>
        <taxon>Hexapoda</taxon>
        <taxon>Insecta</taxon>
        <taxon>Pterygota</taxon>
        <taxon>Neoptera</taxon>
        <taxon>Endopterygota</taxon>
        <taxon>Coleoptera</taxon>
        <taxon>Polyphaga</taxon>
        <taxon>Cucujiformia</taxon>
        <taxon>Chrysomeloidea</taxon>
        <taxon>Cerambycidae</taxon>
        <taxon>Lepturinae</taxon>
        <taxon>Rhagiini</taxon>
        <taxon>Rhamnusium</taxon>
    </lineage>
</organism>
<evidence type="ECO:0000256" key="1">
    <source>
        <dbReference type="ARBA" id="ARBA00022527"/>
    </source>
</evidence>
<evidence type="ECO:0000313" key="9">
    <source>
        <dbReference type="Proteomes" id="UP001162156"/>
    </source>
</evidence>
<dbReference type="InterPro" id="IPR000719">
    <property type="entry name" value="Prot_kinase_dom"/>
</dbReference>
<dbReference type="EMBL" id="JANEYF010005077">
    <property type="protein sequence ID" value="KAJ8929313.1"/>
    <property type="molecule type" value="Genomic_DNA"/>
</dbReference>
<dbReference type="GO" id="GO:0005634">
    <property type="term" value="C:nucleus"/>
    <property type="evidence" value="ECO:0007669"/>
    <property type="project" value="TreeGrafter"/>
</dbReference>
<keyword evidence="5 6" id="KW-0067">ATP-binding</keyword>
<reference evidence="8" key="1">
    <citation type="journal article" date="2023" name="Insect Mol. Biol.">
        <title>Genome sequencing provides insights into the evolution of gene families encoding plant cell wall-degrading enzymes in longhorned beetles.</title>
        <authorList>
            <person name="Shin N.R."/>
            <person name="Okamura Y."/>
            <person name="Kirsch R."/>
            <person name="Pauchet Y."/>
        </authorList>
    </citation>
    <scope>NUCLEOTIDE SEQUENCE</scope>
    <source>
        <strain evidence="8">RBIC_L_NR</strain>
    </source>
</reference>
<dbReference type="GO" id="GO:0004712">
    <property type="term" value="F:protein serine/threonine/tyrosine kinase activity"/>
    <property type="evidence" value="ECO:0007669"/>
    <property type="project" value="TreeGrafter"/>
</dbReference>
<evidence type="ECO:0000256" key="3">
    <source>
        <dbReference type="ARBA" id="ARBA00022741"/>
    </source>
</evidence>
<dbReference type="PROSITE" id="PS50011">
    <property type="entry name" value="PROTEIN_KINASE_DOM"/>
    <property type="match status" value="1"/>
</dbReference>
<keyword evidence="1" id="KW-0723">Serine/threonine-protein kinase</keyword>
<gene>
    <name evidence="8" type="ORF">NQ314_018021</name>
</gene>
<proteinExistence type="predicted"/>
<evidence type="ECO:0000313" key="8">
    <source>
        <dbReference type="EMBL" id="KAJ8929313.1"/>
    </source>
</evidence>
<evidence type="ECO:0000256" key="2">
    <source>
        <dbReference type="ARBA" id="ARBA00022679"/>
    </source>
</evidence>
<name>A0AAV8WSD3_9CUCU</name>
<dbReference type="GO" id="GO:0004674">
    <property type="term" value="F:protein serine/threonine kinase activity"/>
    <property type="evidence" value="ECO:0007669"/>
    <property type="project" value="UniProtKB-KW"/>
</dbReference>
<keyword evidence="9" id="KW-1185">Reference proteome</keyword>
<dbReference type="SUPFAM" id="SSF56112">
    <property type="entry name" value="Protein kinase-like (PK-like)"/>
    <property type="match status" value="1"/>
</dbReference>
<dbReference type="InterPro" id="IPR011009">
    <property type="entry name" value="Kinase-like_dom_sf"/>
</dbReference>
<keyword evidence="4" id="KW-0418">Kinase</keyword>
<evidence type="ECO:0000256" key="5">
    <source>
        <dbReference type="ARBA" id="ARBA00022840"/>
    </source>
</evidence>
<dbReference type="PANTHER" id="PTHR22974:SF21">
    <property type="entry name" value="DUAL SPECIFICITY PROTEIN KINASE TTK"/>
    <property type="match status" value="1"/>
</dbReference>
<dbReference type="Gene3D" id="3.30.200.20">
    <property type="entry name" value="Phosphorylase Kinase, domain 1"/>
    <property type="match status" value="1"/>
</dbReference>
<dbReference type="GO" id="GO:0005524">
    <property type="term" value="F:ATP binding"/>
    <property type="evidence" value="ECO:0007669"/>
    <property type="project" value="UniProtKB-UniRule"/>
</dbReference>